<keyword evidence="4" id="KW-0597">Phosphoprotein</keyword>
<dbReference type="SMART" id="SM00448">
    <property type="entry name" value="REC"/>
    <property type="match status" value="1"/>
</dbReference>
<dbReference type="PRINTS" id="PR00038">
    <property type="entry name" value="HTHLUXR"/>
</dbReference>
<proteinExistence type="predicted"/>
<evidence type="ECO:0000256" key="1">
    <source>
        <dbReference type="ARBA" id="ARBA00023015"/>
    </source>
</evidence>
<dbReference type="PROSITE" id="PS50043">
    <property type="entry name" value="HTH_LUXR_2"/>
    <property type="match status" value="1"/>
</dbReference>
<dbReference type="SMART" id="SM00421">
    <property type="entry name" value="HTH_LUXR"/>
    <property type="match status" value="1"/>
</dbReference>
<name>A0A1A8XZZ2_9RHOO</name>
<dbReference type="InterPro" id="IPR000792">
    <property type="entry name" value="Tscrpt_reg_LuxR_C"/>
</dbReference>
<evidence type="ECO:0000259" key="6">
    <source>
        <dbReference type="PROSITE" id="PS50110"/>
    </source>
</evidence>
<reference evidence="7" key="1">
    <citation type="submission" date="2016-06" db="EMBL/GenBank/DDBJ databases">
        <authorList>
            <person name="Kjaerup R.B."/>
            <person name="Dalgaard T.S."/>
            <person name="Juul-Madsen H.R."/>
        </authorList>
    </citation>
    <scope>NUCLEOTIDE SEQUENCE [LARGE SCALE GENOMIC DNA]</scope>
    <source>
        <strain evidence="7">2</strain>
    </source>
</reference>
<dbReference type="PROSITE" id="PS00622">
    <property type="entry name" value="HTH_LUXR_1"/>
    <property type="match status" value="1"/>
</dbReference>
<keyword evidence="8" id="KW-1185">Reference proteome</keyword>
<sequence>MAAKDTVFVIDDDSAIRNLLARMLEGRGINVECFESGEDFLQVCRWLPRSCAIVDMNLPGLDGTQIQAELARRDTLLPIVFLTGHGDIPMSVRAIKAGASDFLSKPVSSAALLASVEAALNESERLNSRIGDTVDAAVRLASLTEREQDVLRLAVEGLANKVIARELGISHRTVEIHKARIMQKTGATTLLELARLYDSSIETSN</sequence>
<organism evidence="7 8">
    <name type="scientific">Candidatus Propionivibrio aalborgensis</name>
    <dbReference type="NCBI Taxonomy" id="1860101"/>
    <lineage>
        <taxon>Bacteria</taxon>
        <taxon>Pseudomonadati</taxon>
        <taxon>Pseudomonadota</taxon>
        <taxon>Betaproteobacteria</taxon>
        <taxon>Rhodocyclales</taxon>
        <taxon>Rhodocyclaceae</taxon>
        <taxon>Propionivibrio</taxon>
    </lineage>
</organism>
<dbReference type="GO" id="GO:0006355">
    <property type="term" value="P:regulation of DNA-templated transcription"/>
    <property type="evidence" value="ECO:0007669"/>
    <property type="project" value="InterPro"/>
</dbReference>
<evidence type="ECO:0000259" key="5">
    <source>
        <dbReference type="PROSITE" id="PS50043"/>
    </source>
</evidence>
<dbReference type="AlphaFoldDB" id="A0A1A8XZZ2"/>
<feature type="modified residue" description="4-aspartylphosphate" evidence="4">
    <location>
        <position position="55"/>
    </location>
</feature>
<dbReference type="InterPro" id="IPR011006">
    <property type="entry name" value="CheY-like_superfamily"/>
</dbReference>
<evidence type="ECO:0000256" key="2">
    <source>
        <dbReference type="ARBA" id="ARBA00023125"/>
    </source>
</evidence>
<dbReference type="InterPro" id="IPR001789">
    <property type="entry name" value="Sig_transdc_resp-reg_receiver"/>
</dbReference>
<dbReference type="PANTHER" id="PTHR44688:SF16">
    <property type="entry name" value="DNA-BINDING TRANSCRIPTIONAL ACTIVATOR DEVR_DOSR"/>
    <property type="match status" value="1"/>
</dbReference>
<dbReference type="Pfam" id="PF00196">
    <property type="entry name" value="GerE"/>
    <property type="match status" value="1"/>
</dbReference>
<dbReference type="SUPFAM" id="SSF46894">
    <property type="entry name" value="C-terminal effector domain of the bipartite response regulators"/>
    <property type="match status" value="1"/>
</dbReference>
<dbReference type="PANTHER" id="PTHR44688">
    <property type="entry name" value="DNA-BINDING TRANSCRIPTIONAL ACTIVATOR DEVR_DOSR"/>
    <property type="match status" value="1"/>
</dbReference>
<dbReference type="Gene3D" id="1.10.10.10">
    <property type="entry name" value="Winged helix-like DNA-binding domain superfamily/Winged helix DNA-binding domain"/>
    <property type="match status" value="1"/>
</dbReference>
<feature type="domain" description="Response regulatory" evidence="6">
    <location>
        <begin position="6"/>
        <end position="120"/>
    </location>
</feature>
<dbReference type="PROSITE" id="PS50110">
    <property type="entry name" value="RESPONSE_REGULATORY"/>
    <property type="match status" value="1"/>
</dbReference>
<dbReference type="GO" id="GO:0000160">
    <property type="term" value="P:phosphorelay signal transduction system"/>
    <property type="evidence" value="ECO:0007669"/>
    <property type="project" value="InterPro"/>
</dbReference>
<gene>
    <name evidence="7" type="ORF">PROAA_40017</name>
</gene>
<dbReference type="Gene3D" id="3.40.50.2300">
    <property type="match status" value="1"/>
</dbReference>
<keyword evidence="1" id="KW-0805">Transcription regulation</keyword>
<dbReference type="RefSeq" id="WP_186411890.1">
    <property type="nucleotide sequence ID" value="NZ_FLQY01000334.1"/>
</dbReference>
<protein>
    <submittedName>
        <fullName evidence="7">Two component transcriptional regulator, LuxR family</fullName>
    </submittedName>
</protein>
<dbReference type="Proteomes" id="UP000199600">
    <property type="component" value="Unassembled WGS sequence"/>
</dbReference>
<evidence type="ECO:0000256" key="3">
    <source>
        <dbReference type="ARBA" id="ARBA00023163"/>
    </source>
</evidence>
<dbReference type="InterPro" id="IPR016032">
    <property type="entry name" value="Sig_transdc_resp-reg_C-effctor"/>
</dbReference>
<keyword evidence="3" id="KW-0804">Transcription</keyword>
<feature type="domain" description="HTH luxR-type" evidence="5">
    <location>
        <begin position="136"/>
        <end position="201"/>
    </location>
</feature>
<evidence type="ECO:0000256" key="4">
    <source>
        <dbReference type="PROSITE-ProRule" id="PRU00169"/>
    </source>
</evidence>
<dbReference type="GO" id="GO:0003677">
    <property type="term" value="F:DNA binding"/>
    <property type="evidence" value="ECO:0007669"/>
    <property type="project" value="UniProtKB-KW"/>
</dbReference>
<accession>A0A1A8XZZ2</accession>
<evidence type="ECO:0000313" key="8">
    <source>
        <dbReference type="Proteomes" id="UP000199600"/>
    </source>
</evidence>
<dbReference type="CDD" id="cd06170">
    <property type="entry name" value="LuxR_C_like"/>
    <property type="match status" value="1"/>
</dbReference>
<dbReference type="SUPFAM" id="SSF52172">
    <property type="entry name" value="CheY-like"/>
    <property type="match status" value="1"/>
</dbReference>
<dbReference type="EMBL" id="FLQY01000334">
    <property type="protein sequence ID" value="SBT10262.1"/>
    <property type="molecule type" value="Genomic_DNA"/>
</dbReference>
<evidence type="ECO:0000313" key="7">
    <source>
        <dbReference type="EMBL" id="SBT10262.1"/>
    </source>
</evidence>
<dbReference type="Pfam" id="PF00072">
    <property type="entry name" value="Response_reg"/>
    <property type="match status" value="1"/>
</dbReference>
<keyword evidence="2" id="KW-0238">DNA-binding</keyword>
<dbReference type="InterPro" id="IPR036388">
    <property type="entry name" value="WH-like_DNA-bd_sf"/>
</dbReference>